<dbReference type="OrthoDB" id="5919632at2759"/>
<evidence type="ECO:0000313" key="2">
    <source>
        <dbReference type="Proteomes" id="UP000054843"/>
    </source>
</evidence>
<sequence length="74" mass="8273">MINIGCVLRDKAAAVAHCPQIWMPQNVLLTRQQQLQELKRLAAEDPRPVTEVYDELASNASTSINTAGHFPTWD</sequence>
<name>A0A0V1N8B5_9BILA</name>
<evidence type="ECO:0000313" key="1">
    <source>
        <dbReference type="EMBL" id="KRZ80021.1"/>
    </source>
</evidence>
<dbReference type="AlphaFoldDB" id="A0A0V1N8B5"/>
<accession>A0A0V1N8B5</accession>
<comment type="caution">
    <text evidence="1">The sequence shown here is derived from an EMBL/GenBank/DDBJ whole genome shotgun (WGS) entry which is preliminary data.</text>
</comment>
<reference evidence="1 2" key="1">
    <citation type="submission" date="2015-01" db="EMBL/GenBank/DDBJ databases">
        <title>Evolution of Trichinella species and genotypes.</title>
        <authorList>
            <person name="Korhonen P.K."/>
            <person name="Edoardo P."/>
            <person name="Giuseppe L.R."/>
            <person name="Gasser R.B."/>
        </authorList>
    </citation>
    <scope>NUCLEOTIDE SEQUENCE [LARGE SCALE GENOMIC DNA]</scope>
    <source>
        <strain evidence="1">ISS1980</strain>
    </source>
</reference>
<protein>
    <submittedName>
        <fullName evidence="1">Uncharacterized protein</fullName>
    </submittedName>
</protein>
<organism evidence="1 2">
    <name type="scientific">Trichinella papuae</name>
    <dbReference type="NCBI Taxonomy" id="268474"/>
    <lineage>
        <taxon>Eukaryota</taxon>
        <taxon>Metazoa</taxon>
        <taxon>Ecdysozoa</taxon>
        <taxon>Nematoda</taxon>
        <taxon>Enoplea</taxon>
        <taxon>Dorylaimia</taxon>
        <taxon>Trichinellida</taxon>
        <taxon>Trichinellidae</taxon>
        <taxon>Trichinella</taxon>
    </lineage>
</organism>
<gene>
    <name evidence="1" type="ORF">T10_5444</name>
</gene>
<dbReference type="EMBL" id="JYDO01000004">
    <property type="protein sequence ID" value="KRZ80021.1"/>
    <property type="molecule type" value="Genomic_DNA"/>
</dbReference>
<proteinExistence type="predicted"/>
<dbReference type="Proteomes" id="UP000054843">
    <property type="component" value="Unassembled WGS sequence"/>
</dbReference>
<keyword evidence="2" id="KW-1185">Reference proteome</keyword>